<dbReference type="PANTHER" id="PTHR10036">
    <property type="entry name" value="CD59 GLYCOPROTEIN"/>
    <property type="match status" value="1"/>
</dbReference>
<keyword evidence="1" id="KW-0732">Signal</keyword>
<evidence type="ECO:0008006" key="5">
    <source>
        <dbReference type="Google" id="ProtNLM"/>
    </source>
</evidence>
<organism evidence="3 4">
    <name type="scientific">Sinanodonta woodiana</name>
    <name type="common">Chinese pond mussel</name>
    <name type="synonym">Anodonta woodiana</name>
    <dbReference type="NCBI Taxonomy" id="1069815"/>
    <lineage>
        <taxon>Eukaryota</taxon>
        <taxon>Metazoa</taxon>
        <taxon>Spiralia</taxon>
        <taxon>Lophotrochozoa</taxon>
        <taxon>Mollusca</taxon>
        <taxon>Bivalvia</taxon>
        <taxon>Autobranchia</taxon>
        <taxon>Heteroconchia</taxon>
        <taxon>Palaeoheterodonta</taxon>
        <taxon>Unionida</taxon>
        <taxon>Unionoidea</taxon>
        <taxon>Unionidae</taxon>
        <taxon>Unioninae</taxon>
        <taxon>Sinanodonta</taxon>
    </lineage>
</organism>
<gene>
    <name evidence="3" type="ORF">ACJMK2_038891</name>
</gene>
<dbReference type="InterPro" id="IPR045860">
    <property type="entry name" value="Snake_toxin-like_sf"/>
</dbReference>
<accession>A0ABD3WB74</accession>
<protein>
    <recommendedName>
        <fullName evidence="5">Sodefrin-like factor</fullName>
    </recommendedName>
</protein>
<keyword evidence="4" id="KW-1185">Reference proteome</keyword>
<name>A0ABD3WB74_SINWO</name>
<evidence type="ECO:0000256" key="2">
    <source>
        <dbReference type="ARBA" id="ARBA00023157"/>
    </source>
</evidence>
<dbReference type="CDD" id="cd00117">
    <property type="entry name" value="TFP"/>
    <property type="match status" value="1"/>
</dbReference>
<dbReference type="SUPFAM" id="SSF57302">
    <property type="entry name" value="Snake toxin-like"/>
    <property type="match status" value="1"/>
</dbReference>
<proteinExistence type="predicted"/>
<dbReference type="Proteomes" id="UP001634394">
    <property type="component" value="Unassembled WGS sequence"/>
</dbReference>
<reference evidence="3 4" key="1">
    <citation type="submission" date="2024-11" db="EMBL/GenBank/DDBJ databases">
        <title>Chromosome-level genome assembly of the freshwater bivalve Anodonta woodiana.</title>
        <authorList>
            <person name="Chen X."/>
        </authorList>
    </citation>
    <scope>NUCLEOTIDE SEQUENCE [LARGE SCALE GENOMIC DNA]</scope>
    <source>
        <strain evidence="3">MN2024</strain>
        <tissue evidence="3">Gills</tissue>
    </source>
</reference>
<dbReference type="EMBL" id="JBJQND010000007">
    <property type="protein sequence ID" value="KAL3870856.1"/>
    <property type="molecule type" value="Genomic_DNA"/>
</dbReference>
<comment type="caution">
    <text evidence="3">The sequence shown here is derived from an EMBL/GenBank/DDBJ whole genome shotgun (WGS) entry which is preliminary data.</text>
</comment>
<evidence type="ECO:0000313" key="3">
    <source>
        <dbReference type="EMBL" id="KAL3870856.1"/>
    </source>
</evidence>
<dbReference type="PANTHER" id="PTHR10036:SF3">
    <property type="entry name" value="PROTEIN SLEEPLESS-RELATED"/>
    <property type="match status" value="1"/>
</dbReference>
<dbReference type="AlphaFoldDB" id="A0ABD3WB74"/>
<keyword evidence="2" id="KW-1015">Disulfide bond</keyword>
<evidence type="ECO:0000256" key="1">
    <source>
        <dbReference type="ARBA" id="ARBA00022729"/>
    </source>
</evidence>
<sequence length="264" mass="29138">MTNRQHGTCTACCNTFLCNSLGCGDSGFGIQGSRGPLCYECEHIGNPEDCGTIRQCTIGQVCHITEFPLGNNDRFYSMGCKSKDVCSSSSSSLWTQDHPIIGRAAPTCSRCCDQDFCNLNCAEITHSQTPAMTLTALSPMPAAASRRPPVTLPPVQKTCFVCTGDSTPDTCEYQYEETQCDPPNNYCMNIITNSITGTRTVERKCTSFDDCYRNWWQGSSDEEMCQTYTPDASLTANFRCSFCCIGNKCNDNLKPPRETLYQDN</sequence>
<evidence type="ECO:0000313" key="4">
    <source>
        <dbReference type="Proteomes" id="UP001634394"/>
    </source>
</evidence>